<dbReference type="PANTHER" id="PTHR13128:SF12">
    <property type="entry name" value="VACUOLAR PROTEIN-SORTING-ASSOCIATED PROTEIN 36"/>
    <property type="match status" value="1"/>
</dbReference>
<dbReference type="InterPro" id="IPR036388">
    <property type="entry name" value="WH-like_DNA-bd_sf"/>
</dbReference>
<dbReference type="GO" id="GO:0000814">
    <property type="term" value="C:ESCRT II complex"/>
    <property type="evidence" value="ECO:0007669"/>
    <property type="project" value="UniProtKB-UniRule"/>
</dbReference>
<dbReference type="InterPro" id="IPR040608">
    <property type="entry name" value="Snf8/Vps36"/>
</dbReference>
<dbReference type="Pfam" id="PF11605">
    <property type="entry name" value="Vps36_ESCRT-II"/>
    <property type="match status" value="1"/>
</dbReference>
<dbReference type="OMA" id="YAMYNKS"/>
<dbReference type="Gene3D" id="2.30.29.30">
    <property type="entry name" value="Pleckstrin-homology domain (PH domain)/Phosphotyrosine-binding domain (PTB)"/>
    <property type="match status" value="1"/>
</dbReference>
<comment type="subunit">
    <text evidence="7">Component of the endosomal sorting complex required for transport II (ESCRT-II).</text>
</comment>
<dbReference type="SUPFAM" id="SSF50729">
    <property type="entry name" value="PH domain-like"/>
    <property type="match status" value="1"/>
</dbReference>
<comment type="subcellular location">
    <subcellularLocation>
        <location evidence="7">Cytoplasm</location>
    </subcellularLocation>
    <subcellularLocation>
        <location evidence="7">Endosome</location>
    </subcellularLocation>
</comment>
<dbReference type="Pfam" id="PF16988">
    <property type="entry name" value="Vps36-NZF-N"/>
    <property type="match status" value="1"/>
</dbReference>
<dbReference type="STRING" id="559304.G8YTG3"/>
<feature type="compositionally biased region" description="Low complexity" evidence="8">
    <location>
        <begin position="193"/>
        <end position="209"/>
    </location>
</feature>
<dbReference type="Pfam" id="PF04157">
    <property type="entry name" value="EAP30"/>
    <property type="match status" value="1"/>
</dbReference>
<sequence length="636" mass="72078">MIIEIYTLSTHRKTETRMVSWLHVWEPVSVNRSSRPILLESEFSVFLREGIGLYQGKSKIKSRQEGRVYLTNKRVIYIDKHDISLSVGLDLNHVSTASLVEGFFRSSPKVKLFLKNIDRSHTSSPTRETNYGKIYTNWVCYICSYNNEISLDYDISKGAPSCVSCGIKSPIDIIESELKKKREQVKQEGSTKSSNSDTETHTETNSTSSQGLAVEKGQCKRCTFINHPSLRFCEMCGADLDTSDTSARSGVGLLNAVEDTLVKESDLEGLEEIYTEDKPYIKLSFRKDGALQLYNNLIEQLDKLKWEKLQQKGMINENAVKVQRPSVKPPEIRGVGIHALEKISEVQRKQNEMVLASSLEDLEQMMYRAQDLISLSNIFGRLIEARQVVQGIVPPLKIKKSSKLYHQELSRHISEYLANLQLTKSSSMVTVQEAFAFYNRYLVSTQGFGTDLVAAEDFGKAVELFDELKLPFRLQHYKKSDISVICYRNSFDNSKLIRDMLEEQERSFKYNSLKAKLLAQYQSSEDSNYWHERFAYFKGSTIPEICNALGWSYAITVEEIDTCVEAGLVVVDKHVSGAFYFVNRFAACDITAFPTPADLDSDPSLVELVQSDIAREQLQILNLSSSARFSSATGTQ</sequence>
<evidence type="ECO:0000259" key="9">
    <source>
        <dbReference type="PROSITE" id="PS51495"/>
    </source>
</evidence>
<keyword evidence="2 7" id="KW-0813">Transport</keyword>
<evidence type="ECO:0000256" key="3">
    <source>
        <dbReference type="ARBA" id="ARBA00022723"/>
    </source>
</evidence>
<dbReference type="EMBL" id="FO082058">
    <property type="protein sequence ID" value="CCE73214.1"/>
    <property type="molecule type" value="Genomic_DNA"/>
</dbReference>
<feature type="region of interest" description="Disordered" evidence="8">
    <location>
        <begin position="180"/>
        <end position="210"/>
    </location>
</feature>
<evidence type="ECO:0000313" key="11">
    <source>
        <dbReference type="Proteomes" id="UP000005222"/>
    </source>
</evidence>
<dbReference type="InterPro" id="IPR031558">
    <property type="entry name" value="Vps36-NZF-N"/>
</dbReference>
<dbReference type="PROSITE" id="PS51495">
    <property type="entry name" value="GLUE"/>
    <property type="match status" value="1"/>
</dbReference>
<name>G8YTG3_PICSO</name>
<reference evidence="10 11" key="1">
    <citation type="journal article" date="2012" name="G3 (Bethesda)">
        <title>Pichia sorbitophila, an interspecies yeast hybrid reveals early steps of genome resolution following polyploidization.</title>
        <authorList>
            <person name="Leh Louis V."/>
            <person name="Despons L."/>
            <person name="Friedrich A."/>
            <person name="Martin T."/>
            <person name="Durrens P."/>
            <person name="Casaregola S."/>
            <person name="Neuveglise C."/>
            <person name="Fairhead C."/>
            <person name="Marck C."/>
            <person name="Cruz J.A."/>
            <person name="Straub M.L."/>
            <person name="Kugler V."/>
            <person name="Sacerdot C."/>
            <person name="Uzunov Z."/>
            <person name="Thierry A."/>
            <person name="Weiss S."/>
            <person name="Bleykasten C."/>
            <person name="De Montigny J."/>
            <person name="Jacques N."/>
            <person name="Jung P."/>
            <person name="Lemaire M."/>
            <person name="Mallet S."/>
            <person name="Morel G."/>
            <person name="Richard G.F."/>
            <person name="Sarkar A."/>
            <person name="Savel G."/>
            <person name="Schacherer J."/>
            <person name="Seret M.L."/>
            <person name="Talla E."/>
            <person name="Samson G."/>
            <person name="Jubin C."/>
            <person name="Poulain J."/>
            <person name="Vacherie B."/>
            <person name="Barbe V."/>
            <person name="Pelletier E."/>
            <person name="Sherman D.J."/>
            <person name="Westhof E."/>
            <person name="Weissenbach J."/>
            <person name="Baret P.V."/>
            <person name="Wincker P."/>
            <person name="Gaillardin C."/>
            <person name="Dujon B."/>
            <person name="Souciet J.L."/>
        </authorList>
    </citation>
    <scope>NUCLEOTIDE SEQUENCE [LARGE SCALE GENOMIC DNA]</scope>
    <source>
        <strain evidence="11">ATCC MYA-4447 / BCRC 22081 / CBS 7064 / NBRC 10061 / NRRL Y-12695</strain>
    </source>
</reference>
<dbReference type="eggNOG" id="KOG2760">
    <property type="taxonomic scope" value="Eukaryota"/>
</dbReference>
<evidence type="ECO:0000256" key="6">
    <source>
        <dbReference type="ARBA" id="ARBA00022927"/>
    </source>
</evidence>
<keyword evidence="7" id="KW-0963">Cytoplasm</keyword>
<dbReference type="Gene3D" id="1.10.10.10">
    <property type="entry name" value="Winged helix-like DNA-binding domain superfamily/Winged helix DNA-binding domain"/>
    <property type="match status" value="2"/>
</dbReference>
<comment type="function">
    <text evidence="7">Component of the ESCRT-II complex (endosomal sorting complex required for transport II), which is required for multivesicular body (MVB) formation and sorting of endosomal cargo proteins into MVBs.</text>
</comment>
<evidence type="ECO:0000256" key="1">
    <source>
        <dbReference type="ARBA" id="ARBA00009697"/>
    </source>
</evidence>
<proteinExistence type="inferred from homology"/>
<keyword evidence="7" id="KW-0967">Endosome</keyword>
<dbReference type="InterPro" id="IPR036443">
    <property type="entry name" value="Znf_RanBP2_sf"/>
</dbReference>
<dbReference type="SUPFAM" id="SSF46785">
    <property type="entry name" value="Winged helix' DNA-binding domain"/>
    <property type="match status" value="1"/>
</dbReference>
<keyword evidence="3" id="KW-0479">Metal-binding</keyword>
<evidence type="ECO:0000256" key="4">
    <source>
        <dbReference type="ARBA" id="ARBA00022771"/>
    </source>
</evidence>
<dbReference type="InParanoid" id="G8YTG3"/>
<evidence type="ECO:0000256" key="5">
    <source>
        <dbReference type="ARBA" id="ARBA00022833"/>
    </source>
</evidence>
<protein>
    <recommendedName>
        <fullName evidence="7">Vacuolar protein-sorting-associated protein 36</fullName>
    </recommendedName>
    <alternativeName>
        <fullName evidence="7">ESCRT-II complex subunit VPS36</fullName>
    </alternativeName>
</protein>
<dbReference type="InterPro" id="IPR037855">
    <property type="entry name" value="Vps36"/>
</dbReference>
<dbReference type="InterPro" id="IPR011993">
    <property type="entry name" value="PH-like_dom_sf"/>
</dbReference>
<keyword evidence="5" id="KW-0862">Zinc</keyword>
<evidence type="ECO:0000256" key="7">
    <source>
        <dbReference type="RuleBase" id="RU367095"/>
    </source>
</evidence>
<evidence type="ECO:0000313" key="10">
    <source>
        <dbReference type="EMBL" id="CCE73214.1"/>
    </source>
</evidence>
<keyword evidence="6 7" id="KW-0653">Protein transport</keyword>
<dbReference type="GO" id="GO:0031902">
    <property type="term" value="C:late endosome membrane"/>
    <property type="evidence" value="ECO:0007669"/>
    <property type="project" value="UniProtKB-UniRule"/>
</dbReference>
<dbReference type="FunCoup" id="G8YTG3">
    <property type="interactions" value="144"/>
</dbReference>
<dbReference type="InterPro" id="IPR021648">
    <property type="entry name" value="GLUE_dom"/>
</dbReference>
<dbReference type="SUPFAM" id="SSF90209">
    <property type="entry name" value="Ran binding protein zinc finger-like"/>
    <property type="match status" value="2"/>
</dbReference>
<gene>
    <name evidence="10" type="primary">Piso0_000243</name>
    <name evidence="10" type="ORF">GNLVRS01_PISO0B05127g</name>
</gene>
<evidence type="ECO:0000256" key="8">
    <source>
        <dbReference type="SAM" id="MobiDB-lite"/>
    </source>
</evidence>
<dbReference type="GO" id="GO:0043328">
    <property type="term" value="P:protein transport to vacuole involved in ubiquitin-dependent protein catabolic process via the multivesicular body sorting pathway"/>
    <property type="evidence" value="ECO:0007669"/>
    <property type="project" value="UniProtKB-UniRule"/>
</dbReference>
<dbReference type="GO" id="GO:0032266">
    <property type="term" value="F:phosphatidylinositol-3-phosphate binding"/>
    <property type="evidence" value="ECO:0007669"/>
    <property type="project" value="UniProtKB-UniRule"/>
</dbReference>
<dbReference type="HOGENOM" id="CLU_015433_2_0_1"/>
<keyword evidence="4" id="KW-0863">Zinc-finger</keyword>
<dbReference type="OrthoDB" id="271448at2759"/>
<comment type="similarity">
    <text evidence="1 7">Belongs to the VPS36 family.</text>
</comment>
<keyword evidence="11" id="KW-1185">Reference proteome</keyword>
<accession>G8YTG3</accession>
<dbReference type="SMART" id="SM00547">
    <property type="entry name" value="ZnF_RBZ"/>
    <property type="match status" value="1"/>
</dbReference>
<dbReference type="GO" id="GO:0043130">
    <property type="term" value="F:ubiquitin binding"/>
    <property type="evidence" value="ECO:0007669"/>
    <property type="project" value="UniProtKB-UniRule"/>
</dbReference>
<evidence type="ECO:0000256" key="2">
    <source>
        <dbReference type="ARBA" id="ARBA00022448"/>
    </source>
</evidence>
<dbReference type="Proteomes" id="UP000005222">
    <property type="component" value="Chromosome B"/>
</dbReference>
<dbReference type="PANTHER" id="PTHR13128">
    <property type="entry name" value="VACUOLAR PROTEIN-SORTING-ASSOCIATED PROTEIN 36"/>
    <property type="match status" value="1"/>
</dbReference>
<dbReference type="InterPro" id="IPR036390">
    <property type="entry name" value="WH_DNA-bd_sf"/>
</dbReference>
<organism evidence="10 11">
    <name type="scientific">Pichia sorbitophila (strain ATCC MYA-4447 / BCRC 22081 / CBS 7064 / NBRC 10061 / NRRL Y-12695)</name>
    <name type="common">Hybrid yeast</name>
    <dbReference type="NCBI Taxonomy" id="559304"/>
    <lineage>
        <taxon>Eukaryota</taxon>
        <taxon>Fungi</taxon>
        <taxon>Dikarya</taxon>
        <taxon>Ascomycota</taxon>
        <taxon>Saccharomycotina</taxon>
        <taxon>Pichiomycetes</taxon>
        <taxon>Debaryomycetaceae</taxon>
        <taxon>Millerozyma</taxon>
    </lineage>
</organism>
<feature type="domain" description="GLUE N-terminal" evidence="9">
    <location>
        <begin position="28"/>
        <end position="313"/>
    </location>
</feature>
<dbReference type="GO" id="GO:0008270">
    <property type="term" value="F:zinc ion binding"/>
    <property type="evidence" value="ECO:0007669"/>
    <property type="project" value="UniProtKB-KW"/>
</dbReference>
<dbReference type="Gene3D" id="2.30.30.380">
    <property type="entry name" value="Zn-finger domain of Sec23/24"/>
    <property type="match status" value="1"/>
</dbReference>
<dbReference type="InterPro" id="IPR001876">
    <property type="entry name" value="Znf_RanBP2"/>
</dbReference>
<dbReference type="AlphaFoldDB" id="G8YTG3"/>